<dbReference type="Gene3D" id="1.20.1180.10">
    <property type="entry name" value="Udp N-acetylglucosamine O-acyltransferase, C-terminal domain"/>
    <property type="match status" value="1"/>
</dbReference>
<evidence type="ECO:0000256" key="2">
    <source>
        <dbReference type="ARBA" id="ARBA00022556"/>
    </source>
</evidence>
<organism evidence="8 9">
    <name type="scientific">Stenotrophobium rhamnosiphilum</name>
    <dbReference type="NCBI Taxonomy" id="2029166"/>
    <lineage>
        <taxon>Bacteria</taxon>
        <taxon>Pseudomonadati</taxon>
        <taxon>Pseudomonadota</taxon>
        <taxon>Gammaproteobacteria</taxon>
        <taxon>Nevskiales</taxon>
        <taxon>Nevskiaceae</taxon>
        <taxon>Stenotrophobium</taxon>
    </lineage>
</organism>
<dbReference type="InterPro" id="IPR011004">
    <property type="entry name" value="Trimer_LpxA-like_sf"/>
</dbReference>
<dbReference type="HAMAP" id="MF_00387">
    <property type="entry name" value="LpxA"/>
    <property type="match status" value="1"/>
</dbReference>
<dbReference type="InterPro" id="IPR001451">
    <property type="entry name" value="Hexapep"/>
</dbReference>
<feature type="domain" description="UDP N-acetylglucosamine O-acyltransferase C-terminal" evidence="7">
    <location>
        <begin position="185"/>
        <end position="263"/>
    </location>
</feature>
<gene>
    <name evidence="6" type="primary">lpxA</name>
    <name evidence="8" type="ORF">CJD38_05715</name>
</gene>
<name>A0A2T5MHX3_9GAMM</name>
<dbReference type="InterPro" id="IPR037157">
    <property type="entry name" value="Acetyltransf_C_sf"/>
</dbReference>
<evidence type="ECO:0000256" key="5">
    <source>
        <dbReference type="ARBA" id="ARBA00023315"/>
    </source>
</evidence>
<dbReference type="GO" id="GO:0016020">
    <property type="term" value="C:membrane"/>
    <property type="evidence" value="ECO:0007669"/>
    <property type="project" value="GOC"/>
</dbReference>
<dbReference type="AlphaFoldDB" id="A0A2T5MHX3"/>
<accession>A0A2T5MHX3</accession>
<keyword evidence="6" id="KW-0963">Cytoplasm</keyword>
<proteinExistence type="inferred from homology"/>
<dbReference type="GO" id="GO:0009245">
    <property type="term" value="P:lipid A biosynthetic process"/>
    <property type="evidence" value="ECO:0007669"/>
    <property type="project" value="UniProtKB-UniRule"/>
</dbReference>
<dbReference type="EMBL" id="QANS01000002">
    <property type="protein sequence ID" value="PTU32160.1"/>
    <property type="molecule type" value="Genomic_DNA"/>
</dbReference>
<dbReference type="NCBIfam" id="TIGR01852">
    <property type="entry name" value="lipid_A_lpxA"/>
    <property type="match status" value="1"/>
</dbReference>
<keyword evidence="3 6" id="KW-0808">Transferase</keyword>
<comment type="pathway">
    <text evidence="6">Glycolipid biosynthesis; lipid IV(A) biosynthesis; lipid IV(A) from (3R)-3-hydroxytetradecanoyl-[acyl-carrier-protein] and UDP-N-acetyl-alpha-D-glucosamine: step 1/6.</text>
</comment>
<dbReference type="Proteomes" id="UP000244248">
    <property type="component" value="Unassembled WGS sequence"/>
</dbReference>
<dbReference type="InterPro" id="IPR029098">
    <property type="entry name" value="Acetyltransf_C"/>
</dbReference>
<sequence length="266" mass="28900">MSVSTVLIHPTAIIDPSAKLHASVEVGPYTIIGAGVEIGEGTWIGPHVVLTGPMIIGKNNKIYQFASIGELSQDLTATRDQPTSTVIGDNNVIREYVTIQRGTMKEAELKNGETRIGNQNLIMAYCHVAHDCWIGDGNIFANNTSLAGHVHIGNTVVMGGFTLIYQFMKIGDHAFTAYSSAITGDVPPFVTVSGSPAEPRIINKEGLKRRGFTSDDMGKIEDAFKLIYRSGKVLADVKIELAEMAKDSVHVQQMLDFINTSRRLAR</sequence>
<comment type="function">
    <text evidence="6">Involved in the biosynthesis of lipid A, a phosphorylated glycolipid that anchors the lipopolysaccharide to the outer membrane of the cell.</text>
</comment>
<evidence type="ECO:0000259" key="7">
    <source>
        <dbReference type="Pfam" id="PF13720"/>
    </source>
</evidence>
<evidence type="ECO:0000313" key="8">
    <source>
        <dbReference type="EMBL" id="PTU32160.1"/>
    </source>
</evidence>
<dbReference type="CDD" id="cd03351">
    <property type="entry name" value="LbH_UDP-GlcNAc_AT"/>
    <property type="match status" value="1"/>
</dbReference>
<comment type="catalytic activity">
    <reaction evidence="6">
        <text>a (3R)-hydroxyacyl-[ACP] + UDP-N-acetyl-alpha-D-glucosamine = a UDP-3-O-[(3R)-3-hydroxyacyl]-N-acetyl-alpha-D-glucosamine + holo-[ACP]</text>
        <dbReference type="Rhea" id="RHEA:67812"/>
        <dbReference type="Rhea" id="RHEA-COMP:9685"/>
        <dbReference type="Rhea" id="RHEA-COMP:9945"/>
        <dbReference type="ChEBI" id="CHEBI:57705"/>
        <dbReference type="ChEBI" id="CHEBI:64479"/>
        <dbReference type="ChEBI" id="CHEBI:78827"/>
        <dbReference type="ChEBI" id="CHEBI:173225"/>
        <dbReference type="EC" id="2.3.1.129"/>
    </reaction>
</comment>
<dbReference type="Pfam" id="PF13720">
    <property type="entry name" value="Acetyltransf_11"/>
    <property type="match status" value="1"/>
</dbReference>
<keyword evidence="4 6" id="KW-0443">Lipid metabolism</keyword>
<dbReference type="OrthoDB" id="9807278at2"/>
<keyword evidence="9" id="KW-1185">Reference proteome</keyword>
<reference evidence="8 9" key="1">
    <citation type="submission" date="2018-04" db="EMBL/GenBank/DDBJ databases">
        <title>Novel species isolated from glacier.</title>
        <authorList>
            <person name="Liu Q."/>
            <person name="Xin Y.-H."/>
        </authorList>
    </citation>
    <scope>NUCLEOTIDE SEQUENCE [LARGE SCALE GENOMIC DNA]</scope>
    <source>
        <strain evidence="8 9">GT1R17</strain>
    </source>
</reference>
<dbReference type="GO" id="GO:0005737">
    <property type="term" value="C:cytoplasm"/>
    <property type="evidence" value="ECO:0007669"/>
    <property type="project" value="UniProtKB-SubCell"/>
</dbReference>
<dbReference type="PANTHER" id="PTHR43480:SF1">
    <property type="entry name" value="ACYL-[ACYL-CARRIER-PROTEIN]--UDP-N-ACETYLGLUCOSAMINE O-ACYLTRANSFERASE, MITOCHONDRIAL-RELATED"/>
    <property type="match status" value="1"/>
</dbReference>
<evidence type="ECO:0000256" key="1">
    <source>
        <dbReference type="ARBA" id="ARBA00022516"/>
    </source>
</evidence>
<evidence type="ECO:0000313" key="9">
    <source>
        <dbReference type="Proteomes" id="UP000244248"/>
    </source>
</evidence>
<comment type="caution">
    <text evidence="8">The sequence shown here is derived from an EMBL/GenBank/DDBJ whole genome shotgun (WGS) entry which is preliminary data.</text>
</comment>
<evidence type="ECO:0000256" key="4">
    <source>
        <dbReference type="ARBA" id="ARBA00023098"/>
    </source>
</evidence>
<keyword evidence="5 6" id="KW-0012">Acyltransferase</keyword>
<dbReference type="Gene3D" id="2.160.10.10">
    <property type="entry name" value="Hexapeptide repeat proteins"/>
    <property type="match status" value="1"/>
</dbReference>
<dbReference type="NCBIfam" id="NF003657">
    <property type="entry name" value="PRK05289.1"/>
    <property type="match status" value="1"/>
</dbReference>
<dbReference type="UniPathway" id="UPA00359">
    <property type="reaction ID" value="UER00477"/>
</dbReference>
<evidence type="ECO:0000256" key="3">
    <source>
        <dbReference type="ARBA" id="ARBA00022679"/>
    </source>
</evidence>
<keyword evidence="6" id="KW-0677">Repeat</keyword>
<protein>
    <recommendedName>
        <fullName evidence="6">Acyl-[acyl-carrier-protein]--UDP-N-acetylglucosamine O-acyltransferase</fullName>
        <shortName evidence="6">UDP-N-acetylglucosamine acyltransferase</shortName>
        <ecNumber evidence="6">2.3.1.129</ecNumber>
    </recommendedName>
</protein>
<evidence type="ECO:0000256" key="6">
    <source>
        <dbReference type="HAMAP-Rule" id="MF_00387"/>
    </source>
</evidence>
<dbReference type="GO" id="GO:0008780">
    <property type="term" value="F:acyl-[acyl-carrier-protein]-UDP-N-acetylglucosamine O-acyltransferase activity"/>
    <property type="evidence" value="ECO:0007669"/>
    <property type="project" value="UniProtKB-UniRule"/>
</dbReference>
<comment type="subcellular location">
    <subcellularLocation>
        <location evidence="6">Cytoplasm</location>
    </subcellularLocation>
</comment>
<keyword evidence="2 6" id="KW-0441">Lipid A biosynthesis</keyword>
<dbReference type="Pfam" id="PF00132">
    <property type="entry name" value="Hexapep"/>
    <property type="match status" value="1"/>
</dbReference>
<dbReference type="PANTHER" id="PTHR43480">
    <property type="entry name" value="ACYL-[ACYL-CARRIER-PROTEIN]--UDP-N-ACETYLGLUCOSAMINE O-ACYLTRANSFERASE"/>
    <property type="match status" value="1"/>
</dbReference>
<keyword evidence="1 6" id="KW-0444">Lipid biosynthesis</keyword>
<dbReference type="PIRSF" id="PIRSF000456">
    <property type="entry name" value="UDP-GlcNAc_acltr"/>
    <property type="match status" value="1"/>
</dbReference>
<dbReference type="EC" id="2.3.1.129" evidence="6"/>
<dbReference type="SUPFAM" id="SSF51161">
    <property type="entry name" value="Trimeric LpxA-like enzymes"/>
    <property type="match status" value="1"/>
</dbReference>
<dbReference type="InterPro" id="IPR010137">
    <property type="entry name" value="Lipid_A_LpxA"/>
</dbReference>
<comment type="similarity">
    <text evidence="6">Belongs to the transferase hexapeptide repeat family. LpxA subfamily.</text>
</comment>
<comment type="subunit">
    <text evidence="6">Homotrimer.</text>
</comment>